<reference evidence="5 6" key="1">
    <citation type="submission" date="2019-03" db="EMBL/GenBank/DDBJ databases">
        <title>Genomic Encyclopedia of Type Strains, Phase IV (KMG-IV): sequencing the most valuable type-strain genomes for metagenomic binning, comparative biology and taxonomic classification.</title>
        <authorList>
            <person name="Goeker M."/>
        </authorList>
    </citation>
    <scope>NUCLEOTIDE SEQUENCE [LARGE SCALE GENOMIC DNA]</scope>
    <source>
        <strain evidence="5 6">DSM 45765</strain>
    </source>
</reference>
<evidence type="ECO:0000259" key="4">
    <source>
        <dbReference type="PROSITE" id="PS50949"/>
    </source>
</evidence>
<dbReference type="Proteomes" id="UP000294911">
    <property type="component" value="Unassembled WGS sequence"/>
</dbReference>
<protein>
    <submittedName>
        <fullName evidence="5">GntR family transcriptional regulator</fullName>
    </submittedName>
</protein>
<dbReference type="InterPro" id="IPR011711">
    <property type="entry name" value="GntR_C"/>
</dbReference>
<evidence type="ECO:0000313" key="6">
    <source>
        <dbReference type="Proteomes" id="UP000294911"/>
    </source>
</evidence>
<evidence type="ECO:0000256" key="3">
    <source>
        <dbReference type="ARBA" id="ARBA00023163"/>
    </source>
</evidence>
<keyword evidence="2" id="KW-0238">DNA-binding</keyword>
<organism evidence="5 6">
    <name type="scientific">Tamaricihabitans halophyticus</name>
    <dbReference type="NCBI Taxonomy" id="1262583"/>
    <lineage>
        <taxon>Bacteria</taxon>
        <taxon>Bacillati</taxon>
        <taxon>Actinomycetota</taxon>
        <taxon>Actinomycetes</taxon>
        <taxon>Pseudonocardiales</taxon>
        <taxon>Pseudonocardiaceae</taxon>
        <taxon>Tamaricihabitans</taxon>
    </lineage>
</organism>
<evidence type="ECO:0000313" key="5">
    <source>
        <dbReference type="EMBL" id="TCP57043.1"/>
    </source>
</evidence>
<proteinExistence type="predicted"/>
<feature type="domain" description="HTH gntR-type" evidence="4">
    <location>
        <begin position="13"/>
        <end position="80"/>
    </location>
</feature>
<gene>
    <name evidence="5" type="ORF">EV191_101995</name>
</gene>
<dbReference type="RefSeq" id="WP_132875568.1">
    <property type="nucleotide sequence ID" value="NZ_SLXQ01000001.1"/>
</dbReference>
<dbReference type="InterPro" id="IPR000524">
    <property type="entry name" value="Tscrpt_reg_HTH_GntR"/>
</dbReference>
<comment type="caution">
    <text evidence="5">The sequence shown here is derived from an EMBL/GenBank/DDBJ whole genome shotgun (WGS) entry which is preliminary data.</text>
</comment>
<dbReference type="Gene3D" id="1.20.120.530">
    <property type="entry name" value="GntR ligand-binding domain-like"/>
    <property type="match status" value="1"/>
</dbReference>
<dbReference type="InterPro" id="IPR036390">
    <property type="entry name" value="WH_DNA-bd_sf"/>
</dbReference>
<dbReference type="Pfam" id="PF00392">
    <property type="entry name" value="GntR"/>
    <property type="match status" value="1"/>
</dbReference>
<dbReference type="Pfam" id="PF07729">
    <property type="entry name" value="FCD"/>
    <property type="match status" value="1"/>
</dbReference>
<dbReference type="SMART" id="SM00895">
    <property type="entry name" value="FCD"/>
    <property type="match status" value="1"/>
</dbReference>
<evidence type="ECO:0000256" key="1">
    <source>
        <dbReference type="ARBA" id="ARBA00023015"/>
    </source>
</evidence>
<dbReference type="SUPFAM" id="SSF48008">
    <property type="entry name" value="GntR ligand-binding domain-like"/>
    <property type="match status" value="1"/>
</dbReference>
<dbReference type="Gene3D" id="1.10.10.10">
    <property type="entry name" value="Winged helix-like DNA-binding domain superfamily/Winged helix DNA-binding domain"/>
    <property type="match status" value="1"/>
</dbReference>
<dbReference type="GO" id="GO:0003677">
    <property type="term" value="F:DNA binding"/>
    <property type="evidence" value="ECO:0007669"/>
    <property type="project" value="UniProtKB-KW"/>
</dbReference>
<dbReference type="SUPFAM" id="SSF46785">
    <property type="entry name" value="Winged helix' DNA-binding domain"/>
    <property type="match status" value="1"/>
</dbReference>
<dbReference type="InterPro" id="IPR036388">
    <property type="entry name" value="WH-like_DNA-bd_sf"/>
</dbReference>
<keyword evidence="1" id="KW-0805">Transcription regulation</keyword>
<dbReference type="PANTHER" id="PTHR43537:SF41">
    <property type="entry name" value="TRANSCRIPTIONAL REGULATORY PROTEIN"/>
    <property type="match status" value="1"/>
</dbReference>
<dbReference type="InterPro" id="IPR008920">
    <property type="entry name" value="TF_FadR/GntR_C"/>
</dbReference>
<dbReference type="CDD" id="cd07377">
    <property type="entry name" value="WHTH_GntR"/>
    <property type="match status" value="1"/>
</dbReference>
<dbReference type="OrthoDB" id="3367236at2"/>
<keyword evidence="3" id="KW-0804">Transcription</keyword>
<keyword evidence="6" id="KW-1185">Reference proteome</keyword>
<accession>A0A4R2R3B0</accession>
<dbReference type="AlphaFoldDB" id="A0A4R2R3B0"/>
<dbReference type="PRINTS" id="PR00035">
    <property type="entry name" value="HTHGNTR"/>
</dbReference>
<dbReference type="EMBL" id="SLXQ01000001">
    <property type="protein sequence ID" value="TCP57043.1"/>
    <property type="molecule type" value="Genomic_DNA"/>
</dbReference>
<name>A0A4R2R3B0_9PSEU</name>
<sequence>MSSPDSGQPVSFVSKTDMVVALIREMIITGELPEGKQLRQRDLAARFQVSQTPVREAMRRLESEGLLVGDAHRGFTVVEAELGPTEENFLIRAVLESLGASMAAPKINQEAIATLERLNEEMRQLAEDDPRYAELNREFHFVIYEHAHSPLLLSLMRLLWHSLRGGPKVARTRQESVAQHAKIIDALRAGNADAASTATYQHIMHVSHLDRP</sequence>
<dbReference type="PANTHER" id="PTHR43537">
    <property type="entry name" value="TRANSCRIPTIONAL REGULATOR, GNTR FAMILY"/>
    <property type="match status" value="1"/>
</dbReference>
<evidence type="ECO:0000256" key="2">
    <source>
        <dbReference type="ARBA" id="ARBA00023125"/>
    </source>
</evidence>
<dbReference type="GO" id="GO:0003700">
    <property type="term" value="F:DNA-binding transcription factor activity"/>
    <property type="evidence" value="ECO:0007669"/>
    <property type="project" value="InterPro"/>
</dbReference>
<dbReference type="SMART" id="SM00345">
    <property type="entry name" value="HTH_GNTR"/>
    <property type="match status" value="1"/>
</dbReference>
<dbReference type="PROSITE" id="PS50949">
    <property type="entry name" value="HTH_GNTR"/>
    <property type="match status" value="1"/>
</dbReference>